<dbReference type="RefSeq" id="XP_020895255.1">
    <property type="nucleotide sequence ID" value="XM_021039596.2"/>
</dbReference>
<accession>A0A913WWN1</accession>
<dbReference type="AlphaFoldDB" id="A0A913WWN1"/>
<dbReference type="GeneID" id="110234230"/>
<dbReference type="OrthoDB" id="5986198at2759"/>
<dbReference type="Proteomes" id="UP000887567">
    <property type="component" value="Unplaced"/>
</dbReference>
<reference evidence="2" key="1">
    <citation type="submission" date="2022-11" db="UniProtKB">
        <authorList>
            <consortium name="EnsemblMetazoa"/>
        </authorList>
    </citation>
    <scope>IDENTIFICATION</scope>
</reference>
<evidence type="ECO:0000313" key="2">
    <source>
        <dbReference type="EnsemblMetazoa" id="XP_020895255.1"/>
    </source>
</evidence>
<feature type="compositionally biased region" description="Basic and acidic residues" evidence="1">
    <location>
        <begin position="112"/>
        <end position="158"/>
    </location>
</feature>
<dbReference type="EnsemblMetazoa" id="XM_021039596.2">
    <property type="protein sequence ID" value="XP_020895255.1"/>
    <property type="gene ID" value="LOC110234230"/>
</dbReference>
<feature type="region of interest" description="Disordered" evidence="1">
    <location>
        <begin position="208"/>
        <end position="234"/>
    </location>
</feature>
<evidence type="ECO:0000256" key="1">
    <source>
        <dbReference type="SAM" id="MobiDB-lite"/>
    </source>
</evidence>
<feature type="compositionally biased region" description="Basic and acidic residues" evidence="1">
    <location>
        <begin position="208"/>
        <end position="223"/>
    </location>
</feature>
<evidence type="ECO:0000313" key="3">
    <source>
        <dbReference type="Proteomes" id="UP000887567"/>
    </source>
</evidence>
<dbReference type="PANTHER" id="PTHR33309:SF1">
    <property type="entry name" value="MYB_SANT-LIKE DNA-BINDING DOMAIN-CONTAINING PROTEIN"/>
    <property type="match status" value="1"/>
</dbReference>
<dbReference type="KEGG" id="epa:110234230"/>
<feature type="region of interest" description="Disordered" evidence="1">
    <location>
        <begin position="75"/>
        <end position="166"/>
    </location>
</feature>
<keyword evidence="3" id="KW-1185">Reference proteome</keyword>
<dbReference type="OMA" id="RGKVWEQ"/>
<sequence>MANQTSQAMKWTEEHNIVFVREIIAHSPWDHKRGSTERGERWNRISATLNSLPNPKFKVSQRSVRDRYVLLEKKHKQKVRKEDGESGTNPEESELDQAMADIISQMEESDREFEKASTEKKKKIEDDAEKGEEMRRQSLETFKESQKRNAECDNPEKPAKRRRTGSDTVGYLREKCEIEQKFKEEELELKRKEMENQHQLHLKEIRLKMKEQEDKRKKDESVREQMSMQQQQLQILMQQQQQTNLMTD</sequence>
<dbReference type="PANTHER" id="PTHR33309">
    <property type="entry name" value="KERATIN, ULTRA HIGH-SULFUR MATRIX PROTEIN-LIKE"/>
    <property type="match status" value="1"/>
</dbReference>
<protein>
    <submittedName>
        <fullName evidence="2">Uncharacterized protein</fullName>
    </submittedName>
</protein>
<name>A0A913WWN1_EXADI</name>
<organism evidence="2 3">
    <name type="scientific">Exaiptasia diaphana</name>
    <name type="common">Tropical sea anemone</name>
    <name type="synonym">Aiptasia pulchella</name>
    <dbReference type="NCBI Taxonomy" id="2652724"/>
    <lineage>
        <taxon>Eukaryota</taxon>
        <taxon>Metazoa</taxon>
        <taxon>Cnidaria</taxon>
        <taxon>Anthozoa</taxon>
        <taxon>Hexacorallia</taxon>
        <taxon>Actiniaria</taxon>
        <taxon>Aiptasiidae</taxon>
        <taxon>Exaiptasia</taxon>
    </lineage>
</organism>
<proteinExistence type="predicted"/>
<feature type="compositionally biased region" description="Low complexity" evidence="1">
    <location>
        <begin position="225"/>
        <end position="234"/>
    </location>
</feature>